<accession>A0AAE1HX91</accession>
<reference evidence="1" key="1">
    <citation type="submission" date="2021-07" db="EMBL/GenBank/DDBJ databases">
        <authorList>
            <person name="Catto M.A."/>
            <person name="Jacobson A."/>
            <person name="Kennedy G."/>
            <person name="Labadie P."/>
            <person name="Hunt B.G."/>
            <person name="Srinivasan R."/>
        </authorList>
    </citation>
    <scope>NUCLEOTIDE SEQUENCE</scope>
    <source>
        <strain evidence="1">PL_HMW_Pooled</strain>
        <tissue evidence="1">Head</tissue>
    </source>
</reference>
<evidence type="ECO:0000313" key="1">
    <source>
        <dbReference type="EMBL" id="KAK3929667.1"/>
    </source>
</evidence>
<keyword evidence="2" id="KW-1185">Reference proteome</keyword>
<protein>
    <submittedName>
        <fullName evidence="1">Peptide methionine sulfoxide reductase MsrB</fullName>
    </submittedName>
</protein>
<sequence>MGNEDGDPRQWCRGLLRRARGGQVRRRTAHVFPPELWNCYVRTLAGLPRTTNTCVAWHRRLTSLVGKHHPSFFVFLGQLRKEVAEIDIHITRAEGSTPPPSGRAVWSKLSSVFTALSTGTTSTRTPTTLSPT</sequence>
<comment type="caution">
    <text evidence="1">The sequence shown here is derived from an EMBL/GenBank/DDBJ whole genome shotgun (WGS) entry which is preliminary data.</text>
</comment>
<reference evidence="1" key="2">
    <citation type="journal article" date="2023" name="BMC Genomics">
        <title>Pest status, molecular evolution, and epigenetic factors derived from the genome assembly of Frankliniella fusca, a thysanopteran phytovirus vector.</title>
        <authorList>
            <person name="Catto M.A."/>
            <person name="Labadie P.E."/>
            <person name="Jacobson A.L."/>
            <person name="Kennedy G.G."/>
            <person name="Srinivasan R."/>
            <person name="Hunt B.G."/>
        </authorList>
    </citation>
    <scope>NUCLEOTIDE SEQUENCE</scope>
    <source>
        <strain evidence="1">PL_HMW_Pooled</strain>
    </source>
</reference>
<evidence type="ECO:0000313" key="2">
    <source>
        <dbReference type="Proteomes" id="UP001219518"/>
    </source>
</evidence>
<organism evidence="1 2">
    <name type="scientific">Frankliniella fusca</name>
    <dbReference type="NCBI Taxonomy" id="407009"/>
    <lineage>
        <taxon>Eukaryota</taxon>
        <taxon>Metazoa</taxon>
        <taxon>Ecdysozoa</taxon>
        <taxon>Arthropoda</taxon>
        <taxon>Hexapoda</taxon>
        <taxon>Insecta</taxon>
        <taxon>Pterygota</taxon>
        <taxon>Neoptera</taxon>
        <taxon>Paraneoptera</taxon>
        <taxon>Thysanoptera</taxon>
        <taxon>Terebrantia</taxon>
        <taxon>Thripoidea</taxon>
        <taxon>Thripidae</taxon>
        <taxon>Frankliniella</taxon>
    </lineage>
</organism>
<dbReference type="EMBL" id="JAHWGI010001402">
    <property type="protein sequence ID" value="KAK3929667.1"/>
    <property type="molecule type" value="Genomic_DNA"/>
</dbReference>
<dbReference type="AlphaFoldDB" id="A0AAE1HX91"/>
<name>A0AAE1HX91_9NEOP</name>
<dbReference type="Proteomes" id="UP001219518">
    <property type="component" value="Unassembled WGS sequence"/>
</dbReference>
<gene>
    <name evidence="1" type="ORF">KUF71_019498</name>
</gene>
<proteinExistence type="predicted"/>